<proteinExistence type="inferred from homology"/>
<protein>
    <submittedName>
        <fullName evidence="12">D-alanyl-D-alanine carboxypeptidase</fullName>
    </submittedName>
</protein>
<keyword evidence="13" id="KW-1185">Reference proteome</keyword>
<evidence type="ECO:0000256" key="7">
    <source>
        <dbReference type="RuleBase" id="RU004016"/>
    </source>
</evidence>
<dbReference type="SUPFAM" id="SSF56601">
    <property type="entry name" value="beta-lactamase/transpeptidase-like"/>
    <property type="match status" value="1"/>
</dbReference>
<keyword evidence="12" id="KW-0121">Carboxypeptidase</keyword>
<feature type="region of interest" description="Disordered" evidence="8">
    <location>
        <begin position="349"/>
        <end position="399"/>
    </location>
</feature>
<reference evidence="12 13" key="1">
    <citation type="submission" date="2021-05" db="EMBL/GenBank/DDBJ databases">
        <title>Kineosporia and Streptomyces sp. nov. two new marine actinobacteria isolated from Coral.</title>
        <authorList>
            <person name="Buangrab K."/>
            <person name="Sutthacheep M."/>
            <person name="Yeemin T."/>
            <person name="Harunari E."/>
            <person name="Igarashi Y."/>
            <person name="Kanchanasin P."/>
            <person name="Tanasupawat S."/>
            <person name="Phongsopitanun W."/>
        </authorList>
    </citation>
    <scope>NUCLEOTIDE SEQUENCE [LARGE SCALE GENOMIC DNA]</scope>
    <source>
        <strain evidence="12 13">J2-2</strain>
    </source>
</reference>
<feature type="domain" description="Peptidase S11 D-alanyl-D-alanine carboxypeptidase A N-terminal" evidence="11">
    <location>
        <begin position="84"/>
        <end position="312"/>
    </location>
</feature>
<evidence type="ECO:0000256" key="1">
    <source>
        <dbReference type="ARBA" id="ARBA00007164"/>
    </source>
</evidence>
<evidence type="ECO:0000256" key="3">
    <source>
        <dbReference type="ARBA" id="ARBA00022801"/>
    </source>
</evidence>
<dbReference type="PANTHER" id="PTHR21581">
    <property type="entry name" value="D-ALANYL-D-ALANINE CARBOXYPEPTIDASE"/>
    <property type="match status" value="1"/>
</dbReference>
<dbReference type="GO" id="GO:0004180">
    <property type="term" value="F:carboxypeptidase activity"/>
    <property type="evidence" value="ECO:0007669"/>
    <property type="project" value="UniProtKB-KW"/>
</dbReference>
<evidence type="ECO:0000259" key="11">
    <source>
        <dbReference type="Pfam" id="PF00768"/>
    </source>
</evidence>
<comment type="similarity">
    <text evidence="1 7">Belongs to the peptidase S11 family.</text>
</comment>
<gene>
    <name evidence="12" type="ORF">KIH74_03455</name>
</gene>
<keyword evidence="5" id="KW-0573">Peptidoglycan synthesis</keyword>
<keyword evidence="2 10" id="KW-0732">Signal</keyword>
<evidence type="ECO:0000256" key="2">
    <source>
        <dbReference type="ARBA" id="ARBA00022729"/>
    </source>
</evidence>
<evidence type="ECO:0000313" key="13">
    <source>
        <dbReference type="Proteomes" id="UP001197247"/>
    </source>
</evidence>
<sequence length="447" mass="46730">MSSSYRSRHALRLIAATAVASGLTLGTVVAPGAALAAPSPSSTDSKSSTDGKKKFVLPEAESWVGGEDLIGTKTLTDLPAGVEQPPAPKSASWLIADLDTREILAAKNVHVPLAPASTLKIFTSLALAPELDTDQVYTGTTEDENIDGTRVGIVAGSRYTVDDLLHGLLMSSGNDCANALGNLVGGQSQATEMMRQKALEIGAFDTVVENTSGLDAKGQVSSAYDLALAGSQALENKQLAKIMTTQSYSFPDQGTSMGAKRKHYQTQNHNRLLGYLPGITGIKNGYTTSALGSNVASATYQGHSYIAVVMRTDGTVFTPVGDMLEWAFKNGQKANPVGTLVKPGELTAMTGPDVPASDGVVAGVAPTATSSPESTEAERLAGDDDSGDGDDLKAALTGTRSSDTRSVTRFWPLAAIAAVLFLLMVFGLRPLLASTRRSRSRGSRRRH</sequence>
<feature type="transmembrane region" description="Helical" evidence="9">
    <location>
        <begin position="410"/>
        <end position="432"/>
    </location>
</feature>
<evidence type="ECO:0000256" key="6">
    <source>
        <dbReference type="ARBA" id="ARBA00023316"/>
    </source>
</evidence>
<keyword evidence="6" id="KW-0961">Cell wall biogenesis/degradation</keyword>
<organism evidence="12 13">
    <name type="scientific">Kineosporia corallincola</name>
    <dbReference type="NCBI Taxonomy" id="2835133"/>
    <lineage>
        <taxon>Bacteria</taxon>
        <taxon>Bacillati</taxon>
        <taxon>Actinomycetota</taxon>
        <taxon>Actinomycetes</taxon>
        <taxon>Kineosporiales</taxon>
        <taxon>Kineosporiaceae</taxon>
        <taxon>Kineosporia</taxon>
    </lineage>
</organism>
<dbReference type="Pfam" id="PF00768">
    <property type="entry name" value="Peptidase_S11"/>
    <property type="match status" value="1"/>
</dbReference>
<evidence type="ECO:0000256" key="8">
    <source>
        <dbReference type="SAM" id="MobiDB-lite"/>
    </source>
</evidence>
<evidence type="ECO:0000256" key="4">
    <source>
        <dbReference type="ARBA" id="ARBA00022960"/>
    </source>
</evidence>
<accession>A0ABS5TED3</accession>
<keyword evidence="3" id="KW-0378">Hydrolase</keyword>
<name>A0ABS5TED3_9ACTN</name>
<feature type="chain" id="PRO_5046230512" evidence="10">
    <location>
        <begin position="37"/>
        <end position="447"/>
    </location>
</feature>
<evidence type="ECO:0000313" key="12">
    <source>
        <dbReference type="EMBL" id="MBT0767964.1"/>
    </source>
</evidence>
<dbReference type="RefSeq" id="WP_214154226.1">
    <property type="nucleotide sequence ID" value="NZ_JAHBAY010000001.1"/>
</dbReference>
<keyword evidence="12" id="KW-0645">Protease</keyword>
<keyword evidence="9" id="KW-0812">Transmembrane</keyword>
<evidence type="ECO:0000256" key="9">
    <source>
        <dbReference type="SAM" id="Phobius"/>
    </source>
</evidence>
<keyword evidence="4" id="KW-0133">Cell shape</keyword>
<dbReference type="PANTHER" id="PTHR21581:SF33">
    <property type="entry name" value="D-ALANYL-D-ALANINE CARBOXYPEPTIDASE DACB"/>
    <property type="match status" value="1"/>
</dbReference>
<dbReference type="InterPro" id="IPR001967">
    <property type="entry name" value="Peptidase_S11_N"/>
</dbReference>
<dbReference type="Gene3D" id="3.40.710.10">
    <property type="entry name" value="DD-peptidase/beta-lactamase superfamily"/>
    <property type="match status" value="1"/>
</dbReference>
<dbReference type="InterPro" id="IPR012338">
    <property type="entry name" value="Beta-lactam/transpept-like"/>
</dbReference>
<feature type="signal peptide" evidence="10">
    <location>
        <begin position="1"/>
        <end position="36"/>
    </location>
</feature>
<keyword evidence="9" id="KW-1133">Transmembrane helix</keyword>
<dbReference type="EMBL" id="JAHBAY010000001">
    <property type="protein sequence ID" value="MBT0767964.1"/>
    <property type="molecule type" value="Genomic_DNA"/>
</dbReference>
<keyword evidence="9" id="KW-0472">Membrane</keyword>
<evidence type="ECO:0000256" key="5">
    <source>
        <dbReference type="ARBA" id="ARBA00022984"/>
    </source>
</evidence>
<dbReference type="Proteomes" id="UP001197247">
    <property type="component" value="Unassembled WGS sequence"/>
</dbReference>
<dbReference type="PRINTS" id="PR00725">
    <property type="entry name" value="DADACBPTASE1"/>
</dbReference>
<comment type="caution">
    <text evidence="12">The sequence shown here is derived from an EMBL/GenBank/DDBJ whole genome shotgun (WGS) entry which is preliminary data.</text>
</comment>
<dbReference type="InterPro" id="IPR018044">
    <property type="entry name" value="Peptidase_S11"/>
</dbReference>
<evidence type="ECO:0000256" key="10">
    <source>
        <dbReference type="SAM" id="SignalP"/>
    </source>
</evidence>